<dbReference type="Proteomes" id="UP001174909">
    <property type="component" value="Unassembled WGS sequence"/>
</dbReference>
<dbReference type="AlphaFoldDB" id="A0AA35W4U5"/>
<evidence type="ECO:0000256" key="1">
    <source>
        <dbReference type="SAM" id="SignalP"/>
    </source>
</evidence>
<reference evidence="2" key="1">
    <citation type="submission" date="2023-03" db="EMBL/GenBank/DDBJ databases">
        <authorList>
            <person name="Steffen K."/>
            <person name="Cardenas P."/>
        </authorList>
    </citation>
    <scope>NUCLEOTIDE SEQUENCE</scope>
</reference>
<protein>
    <submittedName>
        <fullName evidence="2">Uncharacterized protein</fullName>
    </submittedName>
</protein>
<evidence type="ECO:0000313" key="3">
    <source>
        <dbReference type="Proteomes" id="UP001174909"/>
    </source>
</evidence>
<comment type="caution">
    <text evidence="2">The sequence shown here is derived from an EMBL/GenBank/DDBJ whole genome shotgun (WGS) entry which is preliminary data.</text>
</comment>
<feature type="signal peptide" evidence="1">
    <location>
        <begin position="1"/>
        <end position="21"/>
    </location>
</feature>
<keyword evidence="3" id="KW-1185">Reference proteome</keyword>
<name>A0AA35W4U5_GEOBA</name>
<proteinExistence type="predicted"/>
<evidence type="ECO:0000313" key="2">
    <source>
        <dbReference type="EMBL" id="CAI8008183.1"/>
    </source>
</evidence>
<organism evidence="2 3">
    <name type="scientific">Geodia barretti</name>
    <name type="common">Barrett's horny sponge</name>
    <dbReference type="NCBI Taxonomy" id="519541"/>
    <lineage>
        <taxon>Eukaryota</taxon>
        <taxon>Metazoa</taxon>
        <taxon>Porifera</taxon>
        <taxon>Demospongiae</taxon>
        <taxon>Heteroscleromorpha</taxon>
        <taxon>Tetractinellida</taxon>
        <taxon>Astrophorina</taxon>
        <taxon>Geodiidae</taxon>
        <taxon>Geodia</taxon>
    </lineage>
</organism>
<accession>A0AA35W4U5</accession>
<keyword evidence="1" id="KW-0732">Signal</keyword>
<dbReference type="EMBL" id="CASHTH010000823">
    <property type="protein sequence ID" value="CAI8008183.1"/>
    <property type="molecule type" value="Genomic_DNA"/>
</dbReference>
<gene>
    <name evidence="2" type="ORF">GBAR_LOCUS5632</name>
</gene>
<sequence length="69" mass="7866">MGCASLLVFCVAFAVLNFKLGQTQTDADRIAAVVNEALRSFLNDVQEDINCIKVIWQTSQWWLMKLFKI</sequence>
<feature type="chain" id="PRO_5041461029" evidence="1">
    <location>
        <begin position="22"/>
        <end position="69"/>
    </location>
</feature>